<dbReference type="VEuPathDB" id="FungiDB:CPAG_03402"/>
<organism evidence="2 3">
    <name type="scientific">Coccidioides posadasii RMSCC 3488</name>
    <dbReference type="NCBI Taxonomy" id="454284"/>
    <lineage>
        <taxon>Eukaryota</taxon>
        <taxon>Fungi</taxon>
        <taxon>Dikarya</taxon>
        <taxon>Ascomycota</taxon>
        <taxon>Pezizomycotina</taxon>
        <taxon>Eurotiomycetes</taxon>
        <taxon>Eurotiomycetidae</taxon>
        <taxon>Onygenales</taxon>
        <taxon>Onygenaceae</taxon>
        <taxon>Coccidioides</taxon>
    </lineage>
</organism>
<dbReference type="AlphaFoldDB" id="A0A0J6F2E6"/>
<evidence type="ECO:0000256" key="1">
    <source>
        <dbReference type="SAM" id="SignalP"/>
    </source>
</evidence>
<dbReference type="EMBL" id="DS268110">
    <property type="protein sequence ID" value="KMM67066.1"/>
    <property type="molecule type" value="Genomic_DNA"/>
</dbReference>
<reference evidence="3" key="3">
    <citation type="journal article" date="2010" name="Genome Res.">
        <title>Population genomic sequencing of Coccidioides fungi reveals recent hybridization and transposon control.</title>
        <authorList>
            <person name="Neafsey D.E."/>
            <person name="Barker B.M."/>
            <person name="Sharpton T.J."/>
            <person name="Stajich J.E."/>
            <person name="Park D.J."/>
            <person name="Whiston E."/>
            <person name="Hung C.-Y."/>
            <person name="McMahan C."/>
            <person name="White J."/>
            <person name="Sykes S."/>
            <person name="Heiman D."/>
            <person name="Young S."/>
            <person name="Zeng Q."/>
            <person name="Abouelleil A."/>
            <person name="Aftuck L."/>
            <person name="Bessette D."/>
            <person name="Brown A."/>
            <person name="FitzGerald M."/>
            <person name="Lui A."/>
            <person name="Macdonald J.P."/>
            <person name="Priest M."/>
            <person name="Orbach M.J."/>
            <person name="Galgiani J.N."/>
            <person name="Kirkland T.N."/>
            <person name="Cole G.T."/>
            <person name="Birren B.W."/>
            <person name="Henn M.R."/>
            <person name="Taylor J.W."/>
            <person name="Rounsley S.D."/>
        </authorList>
    </citation>
    <scope>NUCLEOTIDE SEQUENCE [LARGE SCALE GENOMIC DNA]</scope>
    <source>
        <strain evidence="3">RMSCC 3488</strain>
    </source>
</reference>
<sequence>MNKFVVFLLFPACSLHSMLLEAASDIRIRCQRISVDRDLNTFLSYYQGFDTFEYMCPMQLAALTELFMCHQASLRDPRLPERWGIVNDGLPFMGVLKSVFLIT</sequence>
<evidence type="ECO:0000313" key="2">
    <source>
        <dbReference type="EMBL" id="KMM67066.1"/>
    </source>
</evidence>
<evidence type="ECO:0000313" key="3">
    <source>
        <dbReference type="Proteomes" id="UP000054567"/>
    </source>
</evidence>
<reference evidence="2 3" key="1">
    <citation type="submission" date="2007-06" db="EMBL/GenBank/DDBJ databases">
        <title>The Genome Sequence of Coccidioides posadasii RMSCC_3488.</title>
        <authorList>
            <consortium name="Coccidioides Genome Resources Consortium"/>
            <consortium name="The Broad Institute Genome Sequencing Platform"/>
            <person name="Henn M.R."/>
            <person name="Sykes S."/>
            <person name="Young S."/>
            <person name="Jaffe D."/>
            <person name="Berlin A."/>
            <person name="Alvarez P."/>
            <person name="Butler J."/>
            <person name="Gnerre S."/>
            <person name="Grabherr M."/>
            <person name="Mauceli E."/>
            <person name="Brockman W."/>
            <person name="Kodira C."/>
            <person name="Alvarado L."/>
            <person name="Zeng Q."/>
            <person name="Crawford M."/>
            <person name="Antoine C."/>
            <person name="Devon K."/>
            <person name="Galgiani J."/>
            <person name="Orsborn K."/>
            <person name="Lewis M.L."/>
            <person name="Nusbaum C."/>
            <person name="Galagan J."/>
            <person name="Birren B."/>
        </authorList>
    </citation>
    <scope>NUCLEOTIDE SEQUENCE [LARGE SCALE GENOMIC DNA]</scope>
    <source>
        <strain evidence="2 3">RMSCC 3488</strain>
    </source>
</reference>
<feature type="chain" id="PRO_5005270746" evidence="1">
    <location>
        <begin position="23"/>
        <end position="103"/>
    </location>
</feature>
<dbReference type="Proteomes" id="UP000054567">
    <property type="component" value="Unassembled WGS sequence"/>
</dbReference>
<protein>
    <submittedName>
        <fullName evidence="2">Uncharacterized protein</fullName>
    </submittedName>
</protein>
<accession>A0A0J6F2E6</accession>
<name>A0A0J6F2E6_COCPO</name>
<proteinExistence type="predicted"/>
<keyword evidence="1" id="KW-0732">Signal</keyword>
<reference evidence="3" key="2">
    <citation type="journal article" date="2009" name="Genome Res.">
        <title>Comparative genomic analyses of the human fungal pathogens Coccidioides and their relatives.</title>
        <authorList>
            <person name="Sharpton T.J."/>
            <person name="Stajich J.E."/>
            <person name="Rounsley S.D."/>
            <person name="Gardner M.J."/>
            <person name="Wortman J.R."/>
            <person name="Jordar V.S."/>
            <person name="Maiti R."/>
            <person name="Kodira C.D."/>
            <person name="Neafsey D.E."/>
            <person name="Zeng Q."/>
            <person name="Hung C.-Y."/>
            <person name="McMahan C."/>
            <person name="Muszewska A."/>
            <person name="Grynberg M."/>
            <person name="Mandel M.A."/>
            <person name="Kellner E.M."/>
            <person name="Barker B.M."/>
            <person name="Galgiani J.N."/>
            <person name="Orbach M.J."/>
            <person name="Kirkland T.N."/>
            <person name="Cole G.T."/>
            <person name="Henn M.R."/>
            <person name="Birren B.W."/>
            <person name="Taylor J.W."/>
        </authorList>
    </citation>
    <scope>NUCLEOTIDE SEQUENCE [LARGE SCALE GENOMIC DNA]</scope>
    <source>
        <strain evidence="3">RMSCC 3488</strain>
    </source>
</reference>
<gene>
    <name evidence="2" type="ORF">CPAG_03402</name>
</gene>
<feature type="signal peptide" evidence="1">
    <location>
        <begin position="1"/>
        <end position="22"/>
    </location>
</feature>